<evidence type="ECO:0000256" key="5">
    <source>
        <dbReference type="ARBA" id="ARBA00023163"/>
    </source>
</evidence>
<dbReference type="RefSeq" id="WP_234614670.1">
    <property type="nucleotide sequence ID" value="NZ_CP098806.1"/>
</dbReference>
<sequence length="196" mass="22750">MRFLKIFRGNTVAPLSEAQQLTAYRSSGDVGVLGALYEPYMEMVFALCYKYLQDEDAGKDAVMQIFEKLVLELKTHEVEHFKSWLHSVCRNYCLMQLRAKKAFVTADDIDNEESETFLISDGPEESLFDEKQFDALEMCLGTLQKEQRTAIQLFYMQEKCYREISEDTGFDLSKVKSYIQNGKRNLKICIEKNGRK</sequence>
<accession>A0A9X1PC80</accession>
<dbReference type="GO" id="GO:0003677">
    <property type="term" value="F:DNA binding"/>
    <property type="evidence" value="ECO:0007669"/>
    <property type="project" value="UniProtKB-KW"/>
</dbReference>
<dbReference type="PANTHER" id="PTHR43133">
    <property type="entry name" value="RNA POLYMERASE ECF-TYPE SIGMA FACTO"/>
    <property type="match status" value="1"/>
</dbReference>
<keyword evidence="4" id="KW-0238">DNA-binding</keyword>
<comment type="similarity">
    <text evidence="1">Belongs to the sigma-70 factor family. ECF subfamily.</text>
</comment>
<dbReference type="NCBIfam" id="TIGR02937">
    <property type="entry name" value="sigma70-ECF"/>
    <property type="match status" value="1"/>
</dbReference>
<organism evidence="8 9">
    <name type="scientific">Dyadobacter fanqingshengii</name>
    <dbReference type="NCBI Taxonomy" id="2906443"/>
    <lineage>
        <taxon>Bacteria</taxon>
        <taxon>Pseudomonadati</taxon>
        <taxon>Bacteroidota</taxon>
        <taxon>Cytophagia</taxon>
        <taxon>Cytophagales</taxon>
        <taxon>Spirosomataceae</taxon>
        <taxon>Dyadobacter</taxon>
    </lineage>
</organism>
<evidence type="ECO:0000256" key="4">
    <source>
        <dbReference type="ARBA" id="ARBA00023125"/>
    </source>
</evidence>
<dbReference type="EMBL" id="JAJTTA010000002">
    <property type="protein sequence ID" value="MCF0041867.1"/>
    <property type="molecule type" value="Genomic_DNA"/>
</dbReference>
<dbReference type="InterPro" id="IPR013324">
    <property type="entry name" value="RNA_pol_sigma_r3/r4-like"/>
</dbReference>
<dbReference type="Gene3D" id="1.10.10.10">
    <property type="entry name" value="Winged helix-like DNA-binding domain superfamily/Winged helix DNA-binding domain"/>
    <property type="match status" value="1"/>
</dbReference>
<dbReference type="InterPro" id="IPR013249">
    <property type="entry name" value="RNA_pol_sigma70_r4_t2"/>
</dbReference>
<gene>
    <name evidence="8" type="ORF">LXM24_17300</name>
</gene>
<evidence type="ECO:0000259" key="7">
    <source>
        <dbReference type="Pfam" id="PF08281"/>
    </source>
</evidence>
<evidence type="ECO:0000256" key="3">
    <source>
        <dbReference type="ARBA" id="ARBA00023082"/>
    </source>
</evidence>
<keyword evidence="5" id="KW-0804">Transcription</keyword>
<dbReference type="Pfam" id="PF08281">
    <property type="entry name" value="Sigma70_r4_2"/>
    <property type="match status" value="1"/>
</dbReference>
<evidence type="ECO:0000256" key="2">
    <source>
        <dbReference type="ARBA" id="ARBA00023015"/>
    </source>
</evidence>
<dbReference type="Pfam" id="PF04542">
    <property type="entry name" value="Sigma70_r2"/>
    <property type="match status" value="1"/>
</dbReference>
<feature type="domain" description="RNA polymerase sigma-70 region 2" evidence="6">
    <location>
        <begin position="36"/>
        <end position="101"/>
    </location>
</feature>
<dbReference type="InterPro" id="IPR039425">
    <property type="entry name" value="RNA_pol_sigma-70-like"/>
</dbReference>
<name>A0A9X1PC80_9BACT</name>
<dbReference type="Gene3D" id="1.10.1740.10">
    <property type="match status" value="1"/>
</dbReference>
<protein>
    <submittedName>
        <fullName evidence="8">Sigma-70 family RNA polymerase sigma factor</fullName>
    </submittedName>
</protein>
<evidence type="ECO:0000313" key="9">
    <source>
        <dbReference type="Proteomes" id="UP001139700"/>
    </source>
</evidence>
<keyword evidence="3" id="KW-0731">Sigma factor</keyword>
<proteinExistence type="inferred from homology"/>
<dbReference type="GO" id="GO:0006352">
    <property type="term" value="P:DNA-templated transcription initiation"/>
    <property type="evidence" value="ECO:0007669"/>
    <property type="project" value="InterPro"/>
</dbReference>
<feature type="domain" description="RNA polymerase sigma factor 70 region 4 type 2" evidence="7">
    <location>
        <begin position="134"/>
        <end position="186"/>
    </location>
</feature>
<dbReference type="InterPro" id="IPR036388">
    <property type="entry name" value="WH-like_DNA-bd_sf"/>
</dbReference>
<evidence type="ECO:0000313" key="8">
    <source>
        <dbReference type="EMBL" id="MCF0041867.1"/>
    </source>
</evidence>
<keyword evidence="9" id="KW-1185">Reference proteome</keyword>
<dbReference type="AlphaFoldDB" id="A0A9X1PC80"/>
<dbReference type="InterPro" id="IPR014284">
    <property type="entry name" value="RNA_pol_sigma-70_dom"/>
</dbReference>
<dbReference type="InterPro" id="IPR013325">
    <property type="entry name" value="RNA_pol_sigma_r2"/>
</dbReference>
<dbReference type="InterPro" id="IPR007627">
    <property type="entry name" value="RNA_pol_sigma70_r2"/>
</dbReference>
<comment type="caution">
    <text evidence="8">The sequence shown here is derived from an EMBL/GenBank/DDBJ whole genome shotgun (WGS) entry which is preliminary data.</text>
</comment>
<dbReference type="PANTHER" id="PTHR43133:SF8">
    <property type="entry name" value="RNA POLYMERASE SIGMA FACTOR HI_1459-RELATED"/>
    <property type="match status" value="1"/>
</dbReference>
<evidence type="ECO:0000256" key="1">
    <source>
        <dbReference type="ARBA" id="ARBA00010641"/>
    </source>
</evidence>
<reference evidence="8" key="1">
    <citation type="submission" date="2021-12" db="EMBL/GenBank/DDBJ databases">
        <title>Novel species in genus Dyadobacter.</title>
        <authorList>
            <person name="Ma C."/>
        </authorList>
    </citation>
    <scope>NUCLEOTIDE SEQUENCE</scope>
    <source>
        <strain evidence="8">CY399</strain>
    </source>
</reference>
<dbReference type="Proteomes" id="UP001139700">
    <property type="component" value="Unassembled WGS sequence"/>
</dbReference>
<dbReference type="GO" id="GO:0016987">
    <property type="term" value="F:sigma factor activity"/>
    <property type="evidence" value="ECO:0007669"/>
    <property type="project" value="UniProtKB-KW"/>
</dbReference>
<dbReference type="SUPFAM" id="SSF88659">
    <property type="entry name" value="Sigma3 and sigma4 domains of RNA polymerase sigma factors"/>
    <property type="match status" value="1"/>
</dbReference>
<evidence type="ECO:0000259" key="6">
    <source>
        <dbReference type="Pfam" id="PF04542"/>
    </source>
</evidence>
<keyword evidence="2" id="KW-0805">Transcription regulation</keyword>
<dbReference type="SUPFAM" id="SSF88946">
    <property type="entry name" value="Sigma2 domain of RNA polymerase sigma factors"/>
    <property type="match status" value="1"/>
</dbReference>